<dbReference type="InterPro" id="IPR004979">
    <property type="entry name" value="TF_AP2"/>
</dbReference>
<evidence type="ECO:0000256" key="6">
    <source>
        <dbReference type="ARBA" id="ARBA00023242"/>
    </source>
</evidence>
<evidence type="ECO:0000313" key="10">
    <source>
        <dbReference type="Proteomes" id="UP000267096"/>
    </source>
</evidence>
<dbReference type="InterPro" id="IPR013854">
    <property type="entry name" value="TF_AP2_C"/>
</dbReference>
<dbReference type="WBParaSite" id="ASIM_0001138101-mRNA-1">
    <property type="protein sequence ID" value="ASIM_0001138101-mRNA-1"/>
    <property type="gene ID" value="ASIM_0001138101"/>
</dbReference>
<feature type="domain" description="Transcription factor AP-2 C-terminal" evidence="8">
    <location>
        <begin position="223"/>
        <end position="414"/>
    </location>
</feature>
<keyword evidence="3" id="KW-0805">Transcription regulation</keyword>
<keyword evidence="10" id="KW-1185">Reference proteome</keyword>
<dbReference type="EMBL" id="UYRR01031029">
    <property type="protein sequence ID" value="VDK43999.1"/>
    <property type="molecule type" value="Genomic_DNA"/>
</dbReference>
<dbReference type="AlphaFoldDB" id="A0A0M3JTL3"/>
<keyword evidence="6" id="KW-0539">Nucleus</keyword>
<reference evidence="11" key="1">
    <citation type="submission" date="2017-02" db="UniProtKB">
        <authorList>
            <consortium name="WormBaseParasite"/>
        </authorList>
    </citation>
    <scope>IDENTIFICATION</scope>
</reference>
<dbReference type="GO" id="GO:0000981">
    <property type="term" value="F:DNA-binding transcription factor activity, RNA polymerase II-specific"/>
    <property type="evidence" value="ECO:0007669"/>
    <property type="project" value="TreeGrafter"/>
</dbReference>
<comment type="subcellular location">
    <subcellularLocation>
        <location evidence="1">Nucleus</location>
    </subcellularLocation>
</comment>
<feature type="region of interest" description="Disordered" evidence="7">
    <location>
        <begin position="156"/>
        <end position="216"/>
    </location>
</feature>
<accession>A0A0M3JTL3</accession>
<dbReference type="PANTHER" id="PTHR10812:SF17">
    <property type="entry name" value="TRANSCRIPTION FACTOR AP-2, ISOFORM D"/>
    <property type="match status" value="1"/>
</dbReference>
<dbReference type="PANTHER" id="PTHR10812">
    <property type="entry name" value="TRANSCRIPTION FACTOR AP-2"/>
    <property type="match status" value="1"/>
</dbReference>
<evidence type="ECO:0000256" key="7">
    <source>
        <dbReference type="SAM" id="MobiDB-lite"/>
    </source>
</evidence>
<evidence type="ECO:0000313" key="9">
    <source>
        <dbReference type="EMBL" id="VDK43999.1"/>
    </source>
</evidence>
<dbReference type="GO" id="GO:0000977">
    <property type="term" value="F:RNA polymerase II transcription regulatory region sequence-specific DNA binding"/>
    <property type="evidence" value="ECO:0007669"/>
    <property type="project" value="TreeGrafter"/>
</dbReference>
<evidence type="ECO:0000256" key="5">
    <source>
        <dbReference type="ARBA" id="ARBA00023163"/>
    </source>
</evidence>
<dbReference type="PRINTS" id="PR01748">
    <property type="entry name" value="AP2TNSCPFCT"/>
</dbReference>
<gene>
    <name evidence="9" type="ORF">ASIM_LOCUS10939</name>
</gene>
<organism evidence="11">
    <name type="scientific">Anisakis simplex</name>
    <name type="common">Herring worm</name>
    <dbReference type="NCBI Taxonomy" id="6269"/>
    <lineage>
        <taxon>Eukaryota</taxon>
        <taxon>Metazoa</taxon>
        <taxon>Ecdysozoa</taxon>
        <taxon>Nematoda</taxon>
        <taxon>Chromadorea</taxon>
        <taxon>Rhabditida</taxon>
        <taxon>Spirurina</taxon>
        <taxon>Ascaridomorpha</taxon>
        <taxon>Ascaridoidea</taxon>
        <taxon>Anisakidae</taxon>
        <taxon>Anisakis</taxon>
        <taxon>Anisakis simplex complex</taxon>
    </lineage>
</organism>
<keyword evidence="4" id="KW-0238">DNA-binding</keyword>
<dbReference type="Pfam" id="PF03299">
    <property type="entry name" value="TF_AP-2"/>
    <property type="match status" value="1"/>
</dbReference>
<keyword evidence="5" id="KW-0804">Transcription</keyword>
<feature type="region of interest" description="Disordered" evidence="7">
    <location>
        <begin position="1"/>
        <end position="22"/>
    </location>
</feature>
<dbReference type="OrthoDB" id="6252992at2759"/>
<comment type="similarity">
    <text evidence="2">Belongs to the AP-2 family.</text>
</comment>
<reference evidence="9 10" key="2">
    <citation type="submission" date="2018-11" db="EMBL/GenBank/DDBJ databases">
        <authorList>
            <consortium name="Pathogen Informatics"/>
        </authorList>
    </citation>
    <scope>NUCLEOTIDE SEQUENCE [LARGE SCALE GENOMIC DNA]</scope>
</reference>
<evidence type="ECO:0000259" key="8">
    <source>
        <dbReference type="Pfam" id="PF03299"/>
    </source>
</evidence>
<evidence type="ECO:0000256" key="4">
    <source>
        <dbReference type="ARBA" id="ARBA00023125"/>
    </source>
</evidence>
<protein>
    <submittedName>
        <fullName evidence="11">Putative transcription factor ap-2 gamma (inferred by orthology to a S. mansoni protein)</fullName>
    </submittedName>
</protein>
<dbReference type="GO" id="GO:0005634">
    <property type="term" value="C:nucleus"/>
    <property type="evidence" value="ECO:0007669"/>
    <property type="project" value="UniProtKB-SubCell"/>
</dbReference>
<name>A0A0M3JTL3_ANISI</name>
<proteinExistence type="inferred from homology"/>
<dbReference type="Proteomes" id="UP000267096">
    <property type="component" value="Unassembled WGS sequence"/>
</dbReference>
<evidence type="ECO:0000313" key="11">
    <source>
        <dbReference type="WBParaSite" id="ASIM_0001138101-mRNA-1"/>
    </source>
</evidence>
<feature type="compositionally biased region" description="Polar residues" evidence="7">
    <location>
        <begin position="195"/>
        <end position="212"/>
    </location>
</feature>
<dbReference type="GO" id="GO:0042127">
    <property type="term" value="P:regulation of cell population proliferation"/>
    <property type="evidence" value="ECO:0007669"/>
    <property type="project" value="TreeGrafter"/>
</dbReference>
<evidence type="ECO:0000256" key="3">
    <source>
        <dbReference type="ARBA" id="ARBA00023015"/>
    </source>
</evidence>
<evidence type="ECO:0000256" key="2">
    <source>
        <dbReference type="ARBA" id="ARBA00007770"/>
    </source>
</evidence>
<evidence type="ECO:0000256" key="1">
    <source>
        <dbReference type="ARBA" id="ARBA00004123"/>
    </source>
</evidence>
<sequence length="458" mass="50530">MQQRSDGAPTSSTSRHCVGPLTSTPLVSNTLKRTWHEMAKISTFSPIEPKRTRDEDGAVNEAMIQSSENISAYQEYHMNTSPVCNVSMGVQSTSNTTLDGHQQPLQTAVPSYFNTQNAFGAYYGSNASDVHQVLSYNFDQTTVHFNLSQIRFLPNAEQPPTQSCAEADSGNYSDDQEEDEDGVNKGGWKLFFHSNEPSTDSGAPTENSNGIASSSCSSLDETFCTVPGRTSLLSSQPKYKVSVAELQRRISYPECLNASLIGGILRRAKTKEGANALRSQLMKNGVSLPPGRRRGANITAFTSFVEEEAEHLGRDFAQLCNESFPSQQLGELLTRRTPPEHALQRSRMIRDALAVLQGLHEVLLTDNSPTISHPQSQSNTVLDQPTQAQLTKFSLLTHGFGTPTIVNVLRTIVHTLRYHVASIEAFYNFDDATEQHFMGYPPPLTLQFFSSQPPQFNQ</sequence>